<feature type="transmembrane region" description="Helical" evidence="1">
    <location>
        <begin position="6"/>
        <end position="27"/>
    </location>
</feature>
<proteinExistence type="predicted"/>
<dbReference type="EMBL" id="BQKE01000002">
    <property type="protein sequence ID" value="GJM62977.1"/>
    <property type="molecule type" value="Genomic_DNA"/>
</dbReference>
<organism evidence="2 3">
    <name type="scientific">Persicobacter diffluens</name>
    <dbReference type="NCBI Taxonomy" id="981"/>
    <lineage>
        <taxon>Bacteria</taxon>
        <taxon>Pseudomonadati</taxon>
        <taxon>Bacteroidota</taxon>
        <taxon>Cytophagia</taxon>
        <taxon>Cytophagales</taxon>
        <taxon>Persicobacteraceae</taxon>
        <taxon>Persicobacter</taxon>
    </lineage>
</organism>
<dbReference type="AlphaFoldDB" id="A0AAN4W0P9"/>
<feature type="transmembrane region" description="Helical" evidence="1">
    <location>
        <begin position="81"/>
        <end position="100"/>
    </location>
</feature>
<accession>A0AAN4W0P9</accession>
<feature type="transmembrane region" description="Helical" evidence="1">
    <location>
        <begin position="48"/>
        <end position="69"/>
    </location>
</feature>
<keyword evidence="1" id="KW-1133">Transmembrane helix</keyword>
<keyword evidence="1" id="KW-0812">Transmembrane</keyword>
<gene>
    <name evidence="2" type="ORF">PEDI_35290</name>
</gene>
<name>A0AAN4W0P9_9BACT</name>
<protein>
    <submittedName>
        <fullName evidence="2">Uncharacterized protein</fullName>
    </submittedName>
</protein>
<evidence type="ECO:0000313" key="2">
    <source>
        <dbReference type="EMBL" id="GJM62977.1"/>
    </source>
</evidence>
<comment type="caution">
    <text evidence="2">The sequence shown here is derived from an EMBL/GenBank/DDBJ whole genome shotgun (WGS) entry which is preliminary data.</text>
</comment>
<keyword evidence="1" id="KW-0472">Membrane</keyword>
<dbReference type="Proteomes" id="UP001310022">
    <property type="component" value="Unassembled WGS sequence"/>
</dbReference>
<dbReference type="RefSeq" id="WP_338238199.1">
    <property type="nucleotide sequence ID" value="NZ_BQKE01000002.1"/>
</dbReference>
<sequence length="112" mass="12886">MENPDLSLQNLNSLLIFMGLAVSFSSLQDSARVQNKFLKRIWRHPIKGKILIAIICIQILFLLSFGLFGYYFKKDVATKDIFIGVMVFGIGMFGYLKTAIEIFDHHRIDKNE</sequence>
<keyword evidence="3" id="KW-1185">Reference proteome</keyword>
<reference evidence="2 3" key="1">
    <citation type="submission" date="2021-12" db="EMBL/GenBank/DDBJ databases">
        <title>Genome sequencing of bacteria with rrn-lacking chromosome and rrn-plasmid.</title>
        <authorList>
            <person name="Anda M."/>
            <person name="Iwasaki W."/>
        </authorList>
    </citation>
    <scope>NUCLEOTIDE SEQUENCE [LARGE SCALE GENOMIC DNA]</scope>
    <source>
        <strain evidence="2 3">NBRC 15940</strain>
    </source>
</reference>
<evidence type="ECO:0000256" key="1">
    <source>
        <dbReference type="SAM" id="Phobius"/>
    </source>
</evidence>
<evidence type="ECO:0000313" key="3">
    <source>
        <dbReference type="Proteomes" id="UP001310022"/>
    </source>
</evidence>